<feature type="region of interest" description="Disordered" evidence="1">
    <location>
        <begin position="481"/>
        <end position="511"/>
    </location>
</feature>
<dbReference type="EMBL" id="KV426133">
    <property type="protein sequence ID" value="KZV87174.1"/>
    <property type="molecule type" value="Genomic_DNA"/>
</dbReference>
<dbReference type="Proteomes" id="UP000077266">
    <property type="component" value="Unassembled WGS sequence"/>
</dbReference>
<feature type="compositionally biased region" description="Polar residues" evidence="1">
    <location>
        <begin position="17"/>
        <end position="30"/>
    </location>
</feature>
<evidence type="ECO:0000313" key="3">
    <source>
        <dbReference type="Proteomes" id="UP000077266"/>
    </source>
</evidence>
<feature type="compositionally biased region" description="Low complexity" evidence="1">
    <location>
        <begin position="481"/>
        <end position="509"/>
    </location>
</feature>
<keyword evidence="3" id="KW-1185">Reference proteome</keyword>
<reference evidence="2 3" key="1">
    <citation type="journal article" date="2016" name="Mol. Biol. Evol.">
        <title>Comparative Genomics of Early-Diverging Mushroom-Forming Fungi Provides Insights into the Origins of Lignocellulose Decay Capabilities.</title>
        <authorList>
            <person name="Nagy L.G."/>
            <person name="Riley R."/>
            <person name="Tritt A."/>
            <person name="Adam C."/>
            <person name="Daum C."/>
            <person name="Floudas D."/>
            <person name="Sun H."/>
            <person name="Yadav J.S."/>
            <person name="Pangilinan J."/>
            <person name="Larsson K.H."/>
            <person name="Matsuura K."/>
            <person name="Barry K."/>
            <person name="Labutti K."/>
            <person name="Kuo R."/>
            <person name="Ohm R.A."/>
            <person name="Bhattacharya S.S."/>
            <person name="Shirouzu T."/>
            <person name="Yoshinaga Y."/>
            <person name="Martin F.M."/>
            <person name="Grigoriev I.V."/>
            <person name="Hibbett D.S."/>
        </authorList>
    </citation>
    <scope>NUCLEOTIDE SEQUENCE [LARGE SCALE GENOMIC DNA]</scope>
    <source>
        <strain evidence="2 3">HHB12029</strain>
    </source>
</reference>
<dbReference type="InParanoid" id="A0A165EKU6"/>
<feature type="region of interest" description="Disordered" evidence="1">
    <location>
        <begin position="747"/>
        <end position="795"/>
    </location>
</feature>
<sequence length="795" mass="85345">MATPHNQLDLDSPPLTPSVSDMSDIGSLSDSEWFEITSSSHGSSESDSENESEANLSIPIRRASPDGLRLSLEDDADWQPLADGQQSIATASQHAEGAVPDVETVAAPETSLVQAVSEAFQLPPQELDASDADVAHNDTGLQLEFPDPLSSSSDDMLDASIASNSTWTQSQMREPAVVPAEADTADLHIVILGHRPSLLRTQRVVNMLVEAIGDALGAHHLVHHNHALARDPPGYEAPLFGTHEIVHGDQQTYRIVATDGDNKVHLGSHRTLAVVFFSSTRITRSIPALTAFPAGTKFLPLLPSNNSASPPPSLRARSRISSEESYSFPSSVESSIVIDSPDTSTLSSSLHAKRVNFEWLAVSAHIPNEDVLDLWPRPGNVTEDAQTVMPTALLERRAAMLGMREGLFSTAPEHEARATVREPLKEQKHHGLALLREHYSWTAIALVSMLFAILSSQFLAMRNVSVESSARNMSFVASSSASSTTTVAPPMPSAATGVPAQPASPAPVQDNSLLPSSIRNFALSVFGGDDGVKDVGNVVNQPASEAGPSGARPIEREPAAMVVTSTSYSKHKSDKHDSTSGSRGGDAQTKSPAASAEPEGTAAPLTLDPPSTKARFLLGGSRASTSTGTSQSTTQPPPPSTDLIKRLSSSLALYYPRELRELLTATDDLLAAVRRRLADAHASAAVQTVAEFAVKRHNRARRNARRIAERIGPKRAREGLRRVVDWSKTVRTKVAERRERRWADRLKKGTGTEGSGRVDWEALRTEKKTPRKTARRGTGKGSKLLRGMLGRDRGA</sequence>
<dbReference type="AlphaFoldDB" id="A0A165EKU6"/>
<feature type="compositionally biased region" description="Basic residues" evidence="1">
    <location>
        <begin position="769"/>
        <end position="778"/>
    </location>
</feature>
<feature type="compositionally biased region" description="Basic and acidic residues" evidence="1">
    <location>
        <begin position="756"/>
        <end position="768"/>
    </location>
</feature>
<feature type="region of interest" description="Disordered" evidence="1">
    <location>
        <begin position="1"/>
        <end position="63"/>
    </location>
</feature>
<dbReference type="OrthoDB" id="10680919at2759"/>
<feature type="compositionally biased region" description="Low complexity" evidence="1">
    <location>
        <begin position="35"/>
        <end position="45"/>
    </location>
</feature>
<organism evidence="2 3">
    <name type="scientific">Exidia glandulosa HHB12029</name>
    <dbReference type="NCBI Taxonomy" id="1314781"/>
    <lineage>
        <taxon>Eukaryota</taxon>
        <taxon>Fungi</taxon>
        <taxon>Dikarya</taxon>
        <taxon>Basidiomycota</taxon>
        <taxon>Agaricomycotina</taxon>
        <taxon>Agaricomycetes</taxon>
        <taxon>Auriculariales</taxon>
        <taxon>Exidiaceae</taxon>
        <taxon>Exidia</taxon>
    </lineage>
</organism>
<gene>
    <name evidence="2" type="ORF">EXIGLDRAFT_697788</name>
</gene>
<accession>A0A165EKU6</accession>
<feature type="region of interest" description="Disordered" evidence="1">
    <location>
        <begin position="536"/>
        <end position="641"/>
    </location>
</feature>
<proteinExistence type="predicted"/>
<protein>
    <submittedName>
        <fullName evidence="2">Uncharacterized protein</fullName>
    </submittedName>
</protein>
<evidence type="ECO:0000313" key="2">
    <source>
        <dbReference type="EMBL" id="KZV87174.1"/>
    </source>
</evidence>
<feature type="compositionally biased region" description="Low complexity" evidence="1">
    <location>
        <begin position="624"/>
        <end position="634"/>
    </location>
</feature>
<evidence type="ECO:0000256" key="1">
    <source>
        <dbReference type="SAM" id="MobiDB-lite"/>
    </source>
</evidence>
<name>A0A165EKU6_EXIGL</name>